<dbReference type="OrthoDB" id="3645350at2759"/>
<accession>A0A139IW59</accession>
<proteinExistence type="predicted"/>
<evidence type="ECO:0000256" key="1">
    <source>
        <dbReference type="SAM" id="MobiDB-lite"/>
    </source>
</evidence>
<feature type="compositionally biased region" description="Basic residues" evidence="1">
    <location>
        <begin position="211"/>
        <end position="233"/>
    </location>
</feature>
<dbReference type="AlphaFoldDB" id="A0A139IW59"/>
<dbReference type="Proteomes" id="UP000073492">
    <property type="component" value="Unassembled WGS sequence"/>
</dbReference>
<feature type="region of interest" description="Disordered" evidence="1">
    <location>
        <begin position="207"/>
        <end position="233"/>
    </location>
</feature>
<dbReference type="EMBL" id="LFZO01000001">
    <property type="protein sequence ID" value="KXT18975.1"/>
    <property type="molecule type" value="Genomic_DNA"/>
</dbReference>
<name>A0A139IW59_9PEZI</name>
<keyword evidence="3" id="KW-1185">Reference proteome</keyword>
<gene>
    <name evidence="2" type="ORF">AC579_8713</name>
</gene>
<sequence length="233" mass="26635">MNEQSLQEWQAELAKLTTKHSATLPPTTPVSVVQTQVRHLSRGRVSTGNTAKQMAAISLALSSSWTVLLTGKYAVTYPKVISIYESQHDSSKGHFKVEDRSGYYQGQQRAAQGVSTDFPHEGMERHRWLKAIGNQHAVSLESLYTTTACPNWAQYSKQKQYGHKRLKHFREFWIKDGEQLPDDEGPMYQHRLGYRSVFPVMKVQIAPQSPPKKKYRRAPKFTATKKKTRTRTT</sequence>
<evidence type="ECO:0000313" key="3">
    <source>
        <dbReference type="Proteomes" id="UP000073492"/>
    </source>
</evidence>
<organism evidence="2 3">
    <name type="scientific">Pseudocercospora musae</name>
    <dbReference type="NCBI Taxonomy" id="113226"/>
    <lineage>
        <taxon>Eukaryota</taxon>
        <taxon>Fungi</taxon>
        <taxon>Dikarya</taxon>
        <taxon>Ascomycota</taxon>
        <taxon>Pezizomycotina</taxon>
        <taxon>Dothideomycetes</taxon>
        <taxon>Dothideomycetidae</taxon>
        <taxon>Mycosphaerellales</taxon>
        <taxon>Mycosphaerellaceae</taxon>
        <taxon>Pseudocercospora</taxon>
    </lineage>
</organism>
<comment type="caution">
    <text evidence="2">The sequence shown here is derived from an EMBL/GenBank/DDBJ whole genome shotgun (WGS) entry which is preliminary data.</text>
</comment>
<evidence type="ECO:0000313" key="2">
    <source>
        <dbReference type="EMBL" id="KXT18975.1"/>
    </source>
</evidence>
<protein>
    <submittedName>
        <fullName evidence="2">Uncharacterized protein</fullName>
    </submittedName>
</protein>
<reference evidence="2 3" key="1">
    <citation type="submission" date="2015-07" db="EMBL/GenBank/DDBJ databases">
        <title>Comparative genomics of the Sigatoka disease complex on banana suggests a link between parallel evolutionary changes in Pseudocercospora fijiensis and Pseudocercospora eumusae and increased virulence on the banana host.</title>
        <authorList>
            <person name="Chang T.-C."/>
            <person name="Salvucci A."/>
            <person name="Crous P.W."/>
            <person name="Stergiopoulos I."/>
        </authorList>
    </citation>
    <scope>NUCLEOTIDE SEQUENCE [LARGE SCALE GENOMIC DNA]</scope>
    <source>
        <strain evidence="2 3">CBS 116634</strain>
    </source>
</reference>